<proteinExistence type="inferred from homology"/>
<dbReference type="EC" id="3.1.1.-" evidence="6"/>
<keyword evidence="2" id="KW-0719">Serine esterase</keyword>
<reference evidence="10" key="1">
    <citation type="submission" date="2025-08" db="UniProtKB">
        <authorList>
            <consortium name="RefSeq"/>
        </authorList>
    </citation>
    <scope>IDENTIFICATION</scope>
    <source>
        <tissue evidence="10">Thorax and Abdomen</tissue>
    </source>
</reference>
<dbReference type="InterPro" id="IPR029058">
    <property type="entry name" value="AB_hydrolase_fold"/>
</dbReference>
<accession>A0A6J0BVK0</accession>
<dbReference type="GO" id="GO:0052689">
    <property type="term" value="F:carboxylic ester hydrolase activity"/>
    <property type="evidence" value="ECO:0007669"/>
    <property type="project" value="UniProtKB-KW"/>
</dbReference>
<dbReference type="InParanoid" id="A0A6J0BVK0"/>
<keyword evidence="7" id="KW-1133">Transmembrane helix</keyword>
<dbReference type="InterPro" id="IPR002018">
    <property type="entry name" value="CarbesteraseB"/>
</dbReference>
<evidence type="ECO:0000256" key="7">
    <source>
        <dbReference type="SAM" id="Phobius"/>
    </source>
</evidence>
<evidence type="ECO:0000256" key="1">
    <source>
        <dbReference type="ARBA" id="ARBA00005964"/>
    </source>
</evidence>
<evidence type="ECO:0000256" key="5">
    <source>
        <dbReference type="ARBA" id="ARBA00023180"/>
    </source>
</evidence>
<keyword evidence="5" id="KW-0325">Glycoprotein</keyword>
<dbReference type="Proteomes" id="UP000829291">
    <property type="component" value="Chromosome 5"/>
</dbReference>
<dbReference type="KEGG" id="nlo:107223036"/>
<keyword evidence="7" id="KW-0812">Transmembrane</keyword>
<name>A0A6J0BVK0_NEOLC</name>
<sequence>MIAAKLKQLNRLDSRHRGVMGKIGYVIALAALFLGLGYNYYFTYDYVHVTIDKGVIRGFKTTTWRGVPFFSFKGIPYAQPPLGKLRFKAPQEETAWSGVRDAVSHGSICPQLDVALPILRGDEDCLFINVYTPSLGSERLSVMFWIHGGGFEQGSANDEIYGPDYFMGTGVILVTVNYRLGALGFLSSGDDDAPGNTGLKDQAAALRWVKRNIARFGGDPEKVTIFGESAGSACVHYHILSPMSAGLFSRAIGQSGSSLNNWAYTNDGAAVTIRLAEYLGAKNLDQDTRRAVDFLRSAPYSDIVKAQQLLKTPEEVRIRKAFLFVPTVEKGVKSEEVFMPDSPLNLLKSGNFNKVPFITGYNSHEGYFFSKAIAKPEIRKMALEDTERYVPQDIKNEVLRNELATSIRKFYFKDKPVHPDKIDDFVNLHSDITFIAGTNLVVKLLLRHSQAPIYYYVFEYTGKLNLVKFMLWIEHLPGASHGDDLGYLFYQRILFWRKPLAGSDDEHVINTMIRLWTNFAKYGNPTPNEDPLTWKPVTLDEFNFLNISGRDTRLQINPNHERVRFWDEAYQKSTIIDY</sequence>
<dbReference type="PANTHER" id="PTHR11559">
    <property type="entry name" value="CARBOXYLESTERASE"/>
    <property type="match status" value="1"/>
</dbReference>
<evidence type="ECO:0000259" key="8">
    <source>
        <dbReference type="Pfam" id="PF00135"/>
    </source>
</evidence>
<evidence type="ECO:0000313" key="9">
    <source>
        <dbReference type="Proteomes" id="UP000829291"/>
    </source>
</evidence>
<dbReference type="Gene3D" id="3.40.50.1820">
    <property type="entry name" value="alpha/beta hydrolase"/>
    <property type="match status" value="1"/>
</dbReference>
<organism evidence="10">
    <name type="scientific">Neodiprion lecontei</name>
    <name type="common">Redheaded pine sawfly</name>
    <dbReference type="NCBI Taxonomy" id="441921"/>
    <lineage>
        <taxon>Eukaryota</taxon>
        <taxon>Metazoa</taxon>
        <taxon>Ecdysozoa</taxon>
        <taxon>Arthropoda</taxon>
        <taxon>Hexapoda</taxon>
        <taxon>Insecta</taxon>
        <taxon>Pterygota</taxon>
        <taxon>Neoptera</taxon>
        <taxon>Endopterygota</taxon>
        <taxon>Hymenoptera</taxon>
        <taxon>Tenthredinoidea</taxon>
        <taxon>Diprionidae</taxon>
        <taxon>Diprioninae</taxon>
        <taxon>Neodiprion</taxon>
    </lineage>
</organism>
<dbReference type="PROSITE" id="PS00122">
    <property type="entry name" value="CARBOXYLESTERASE_B_1"/>
    <property type="match status" value="1"/>
</dbReference>
<dbReference type="Pfam" id="PF00135">
    <property type="entry name" value="COesterase"/>
    <property type="match status" value="1"/>
</dbReference>
<protein>
    <recommendedName>
        <fullName evidence="6">Carboxylic ester hydrolase</fullName>
        <ecNumber evidence="6">3.1.1.-</ecNumber>
    </recommendedName>
</protein>
<feature type="transmembrane region" description="Helical" evidence="7">
    <location>
        <begin position="21"/>
        <end position="41"/>
    </location>
</feature>
<gene>
    <name evidence="10" type="primary">LOC107223036</name>
</gene>
<dbReference type="InterPro" id="IPR019826">
    <property type="entry name" value="Carboxylesterase_B_AS"/>
</dbReference>
<dbReference type="RefSeq" id="XP_015518088.2">
    <property type="nucleotide sequence ID" value="XM_015662602.2"/>
</dbReference>
<dbReference type="InterPro" id="IPR050309">
    <property type="entry name" value="Type-B_Carboxylest/Lipase"/>
</dbReference>
<dbReference type="GeneID" id="107223036"/>
<dbReference type="PROSITE" id="PS00941">
    <property type="entry name" value="CARBOXYLESTERASE_B_2"/>
    <property type="match status" value="1"/>
</dbReference>
<dbReference type="OrthoDB" id="19653at2759"/>
<evidence type="ECO:0000256" key="6">
    <source>
        <dbReference type="RuleBase" id="RU361235"/>
    </source>
</evidence>
<keyword evidence="3 6" id="KW-0378">Hydrolase</keyword>
<evidence type="ECO:0000256" key="2">
    <source>
        <dbReference type="ARBA" id="ARBA00022487"/>
    </source>
</evidence>
<comment type="similarity">
    <text evidence="1 6">Belongs to the type-B carboxylesterase/lipase family.</text>
</comment>
<feature type="domain" description="Carboxylesterase type B" evidence="8">
    <location>
        <begin position="48"/>
        <end position="566"/>
    </location>
</feature>
<evidence type="ECO:0000256" key="4">
    <source>
        <dbReference type="ARBA" id="ARBA00023157"/>
    </source>
</evidence>
<dbReference type="AlphaFoldDB" id="A0A6J0BVK0"/>
<evidence type="ECO:0000313" key="10">
    <source>
        <dbReference type="RefSeq" id="XP_015518088.2"/>
    </source>
</evidence>
<dbReference type="InterPro" id="IPR019819">
    <property type="entry name" value="Carboxylesterase_B_CS"/>
</dbReference>
<keyword evidence="7" id="KW-0472">Membrane</keyword>
<evidence type="ECO:0000256" key="3">
    <source>
        <dbReference type="ARBA" id="ARBA00022801"/>
    </source>
</evidence>
<keyword evidence="4" id="KW-1015">Disulfide bond</keyword>
<keyword evidence="9" id="KW-1185">Reference proteome</keyword>
<dbReference type="SUPFAM" id="SSF53474">
    <property type="entry name" value="alpha/beta-Hydrolases"/>
    <property type="match status" value="1"/>
</dbReference>